<dbReference type="OrthoDB" id="10610969at2759"/>
<dbReference type="Proteomes" id="UP001141806">
    <property type="component" value="Unassembled WGS sequence"/>
</dbReference>
<keyword evidence="2" id="KW-1185">Reference proteome</keyword>
<protein>
    <submittedName>
        <fullName evidence="1">Uncharacterized protein</fullName>
    </submittedName>
</protein>
<comment type="caution">
    <text evidence="1">The sequence shown here is derived from an EMBL/GenBank/DDBJ whole genome shotgun (WGS) entry which is preliminary data.</text>
</comment>
<dbReference type="AlphaFoldDB" id="A0A9Q0KC88"/>
<accession>A0A9Q0KC88</accession>
<name>A0A9Q0KC88_9MAGN</name>
<evidence type="ECO:0000313" key="1">
    <source>
        <dbReference type="EMBL" id="KAJ4967878.1"/>
    </source>
</evidence>
<proteinExistence type="predicted"/>
<organism evidence="1 2">
    <name type="scientific">Protea cynaroides</name>
    <dbReference type="NCBI Taxonomy" id="273540"/>
    <lineage>
        <taxon>Eukaryota</taxon>
        <taxon>Viridiplantae</taxon>
        <taxon>Streptophyta</taxon>
        <taxon>Embryophyta</taxon>
        <taxon>Tracheophyta</taxon>
        <taxon>Spermatophyta</taxon>
        <taxon>Magnoliopsida</taxon>
        <taxon>Proteales</taxon>
        <taxon>Proteaceae</taxon>
        <taxon>Protea</taxon>
    </lineage>
</organism>
<reference evidence="1" key="1">
    <citation type="journal article" date="2023" name="Plant J.">
        <title>The genome of the king protea, Protea cynaroides.</title>
        <authorList>
            <person name="Chang J."/>
            <person name="Duong T.A."/>
            <person name="Schoeman C."/>
            <person name="Ma X."/>
            <person name="Roodt D."/>
            <person name="Barker N."/>
            <person name="Li Z."/>
            <person name="Van de Peer Y."/>
            <person name="Mizrachi E."/>
        </authorList>
    </citation>
    <scope>NUCLEOTIDE SEQUENCE</scope>
    <source>
        <tissue evidence="1">Young leaves</tissue>
    </source>
</reference>
<dbReference type="EMBL" id="JAMYWD010000006">
    <property type="protein sequence ID" value="KAJ4967878.1"/>
    <property type="molecule type" value="Genomic_DNA"/>
</dbReference>
<evidence type="ECO:0000313" key="2">
    <source>
        <dbReference type="Proteomes" id="UP001141806"/>
    </source>
</evidence>
<gene>
    <name evidence="1" type="ORF">NE237_014579</name>
</gene>
<sequence length="155" mass="17211">MGTKRSGFWLQTIVCIPSTNSVVELGLMESIFQSLDLMNKVRVLFNFNNLEMGSWPVTQTDQGENDLSLLWLLDPSSSAIEIKDSINTTPAATAIAMTTVPTSVPRFPSLFTSNGPALLRLGRRAPKATKASAMANQRQRMLEMGNHKVQGRWQW</sequence>